<name>A0ABW5DSX7_9PROT</name>
<dbReference type="EMBL" id="JBHUIP010000012">
    <property type="protein sequence ID" value="MFD2264022.1"/>
    <property type="molecule type" value="Genomic_DNA"/>
</dbReference>
<dbReference type="Proteomes" id="UP001597295">
    <property type="component" value="Unassembled WGS sequence"/>
</dbReference>
<accession>A0ABW5DSX7</accession>
<keyword evidence="2" id="KW-0812">Transmembrane</keyword>
<evidence type="ECO:0000256" key="2">
    <source>
        <dbReference type="SAM" id="Phobius"/>
    </source>
</evidence>
<organism evidence="3 4">
    <name type="scientific">Lacibacterium aquatile</name>
    <dbReference type="NCBI Taxonomy" id="1168082"/>
    <lineage>
        <taxon>Bacteria</taxon>
        <taxon>Pseudomonadati</taxon>
        <taxon>Pseudomonadota</taxon>
        <taxon>Alphaproteobacteria</taxon>
        <taxon>Rhodospirillales</taxon>
        <taxon>Rhodospirillaceae</taxon>
    </lineage>
</organism>
<comment type="caution">
    <text evidence="3">The sequence shown here is derived from an EMBL/GenBank/DDBJ whole genome shotgun (WGS) entry which is preliminary data.</text>
</comment>
<evidence type="ECO:0000313" key="4">
    <source>
        <dbReference type="Proteomes" id="UP001597295"/>
    </source>
</evidence>
<keyword evidence="2" id="KW-1133">Transmembrane helix</keyword>
<dbReference type="RefSeq" id="WP_379877306.1">
    <property type="nucleotide sequence ID" value="NZ_JBHUIP010000012.1"/>
</dbReference>
<keyword evidence="2" id="KW-0472">Membrane</keyword>
<evidence type="ECO:0000313" key="3">
    <source>
        <dbReference type="EMBL" id="MFD2264022.1"/>
    </source>
</evidence>
<evidence type="ECO:0008006" key="5">
    <source>
        <dbReference type="Google" id="ProtNLM"/>
    </source>
</evidence>
<reference evidence="4" key="1">
    <citation type="journal article" date="2019" name="Int. J. Syst. Evol. Microbiol.">
        <title>The Global Catalogue of Microorganisms (GCM) 10K type strain sequencing project: providing services to taxonomists for standard genome sequencing and annotation.</title>
        <authorList>
            <consortium name="The Broad Institute Genomics Platform"/>
            <consortium name="The Broad Institute Genome Sequencing Center for Infectious Disease"/>
            <person name="Wu L."/>
            <person name="Ma J."/>
        </authorList>
    </citation>
    <scope>NUCLEOTIDE SEQUENCE [LARGE SCALE GENOMIC DNA]</scope>
    <source>
        <strain evidence="4">CGMCC 1.19062</strain>
    </source>
</reference>
<feature type="transmembrane region" description="Helical" evidence="2">
    <location>
        <begin position="42"/>
        <end position="61"/>
    </location>
</feature>
<gene>
    <name evidence="3" type="ORF">ACFSM5_14060</name>
</gene>
<protein>
    <recommendedName>
        <fullName evidence="5">DUF3426 domain-containing protein</fullName>
    </recommendedName>
</protein>
<feature type="region of interest" description="Disordered" evidence="1">
    <location>
        <begin position="1"/>
        <end position="39"/>
    </location>
</feature>
<proteinExistence type="predicted"/>
<feature type="compositionally biased region" description="Basic and acidic residues" evidence="1">
    <location>
        <begin position="17"/>
        <end position="26"/>
    </location>
</feature>
<sequence>MSSAAPGAYSGDGDVFALKEAREDRRPRRRGPPPAPAKSSGLGWALLLLVLVGGLTGLYLGRLQVVQAWPQAVVAYETLRIPLGVAGEGFDLRDVTSQRRDDARVLVIEGTLINTTPEMKAVPALKAIVSAKDRPQALKEWVFAPQVGPLEGGAAGGFRVELSDLPPAAINLVVTFAEKGEH</sequence>
<keyword evidence="4" id="KW-1185">Reference proteome</keyword>
<evidence type="ECO:0000256" key="1">
    <source>
        <dbReference type="SAM" id="MobiDB-lite"/>
    </source>
</evidence>